<evidence type="ECO:0000259" key="2">
    <source>
        <dbReference type="Pfam" id="PF25043"/>
    </source>
</evidence>
<name>X0SBT4_9ZZZZ</name>
<dbReference type="Pfam" id="PF25043">
    <property type="entry name" value="DUF7788"/>
    <property type="match status" value="1"/>
</dbReference>
<dbReference type="AlphaFoldDB" id="X0SBT4"/>
<dbReference type="PANTHER" id="PTHR31373:SF27">
    <property type="entry name" value="TROVE DOMAIN-CONTAINING PROTEIN"/>
    <property type="match status" value="1"/>
</dbReference>
<evidence type="ECO:0008006" key="4">
    <source>
        <dbReference type="Google" id="ProtNLM"/>
    </source>
</evidence>
<evidence type="ECO:0000259" key="1">
    <source>
        <dbReference type="Pfam" id="PF11443"/>
    </source>
</evidence>
<evidence type="ECO:0000313" key="3">
    <source>
        <dbReference type="EMBL" id="GAF78459.1"/>
    </source>
</evidence>
<dbReference type="InterPro" id="IPR036465">
    <property type="entry name" value="vWFA_dom_sf"/>
</dbReference>
<organism evidence="3">
    <name type="scientific">marine sediment metagenome</name>
    <dbReference type="NCBI Taxonomy" id="412755"/>
    <lineage>
        <taxon>unclassified sequences</taxon>
        <taxon>metagenomes</taxon>
        <taxon>ecological metagenomes</taxon>
    </lineage>
</organism>
<accession>X0SBT4</accession>
<gene>
    <name evidence="3" type="ORF">S01H1_06084</name>
</gene>
<dbReference type="Gene3D" id="3.40.50.410">
    <property type="entry name" value="von Willebrand factor, type A domain"/>
    <property type="match status" value="1"/>
</dbReference>
<protein>
    <recommendedName>
        <fullName evidence="4">TROVE domain-containing protein</fullName>
    </recommendedName>
</protein>
<feature type="domain" description="DUF7788" evidence="2">
    <location>
        <begin position="233"/>
        <end position="414"/>
    </location>
</feature>
<dbReference type="InterPro" id="IPR011205">
    <property type="entry name" value="UCP015417_vWA"/>
</dbReference>
<proteinExistence type="predicted"/>
<dbReference type="SUPFAM" id="SSF53300">
    <property type="entry name" value="vWA-like"/>
    <property type="match status" value="1"/>
</dbReference>
<dbReference type="PANTHER" id="PTHR31373">
    <property type="entry name" value="OS06G0652100 PROTEIN"/>
    <property type="match status" value="1"/>
</dbReference>
<dbReference type="InterPro" id="IPR058580">
    <property type="entry name" value="DUF2828"/>
</dbReference>
<reference evidence="3" key="1">
    <citation type="journal article" date="2014" name="Front. Microbiol.">
        <title>High frequency of phylogenetically diverse reductive dehalogenase-homologous genes in deep subseafloor sedimentary metagenomes.</title>
        <authorList>
            <person name="Kawai M."/>
            <person name="Futagami T."/>
            <person name="Toyoda A."/>
            <person name="Takaki Y."/>
            <person name="Nishi S."/>
            <person name="Hori S."/>
            <person name="Arai W."/>
            <person name="Tsubouchi T."/>
            <person name="Morono Y."/>
            <person name="Uchiyama I."/>
            <person name="Ito T."/>
            <person name="Fujiyama A."/>
            <person name="Inagaki F."/>
            <person name="Takami H."/>
        </authorList>
    </citation>
    <scope>NUCLEOTIDE SEQUENCE</scope>
    <source>
        <strain evidence="3">Expedition CK06-06</strain>
    </source>
</reference>
<feature type="non-terminal residue" evidence="3">
    <location>
        <position position="1"/>
    </location>
</feature>
<feature type="domain" description="DUF2828" evidence="1">
    <location>
        <begin position="127"/>
        <end position="206"/>
    </location>
</feature>
<comment type="caution">
    <text evidence="3">The sequence shown here is derived from an EMBL/GenBank/DDBJ whole genome shotgun (WGS) entry which is preliminary data.</text>
</comment>
<dbReference type="Pfam" id="PF11443">
    <property type="entry name" value="DUF2828"/>
    <property type="match status" value="1"/>
</dbReference>
<dbReference type="InterPro" id="IPR056690">
    <property type="entry name" value="DUF7788"/>
</dbReference>
<sequence length="442" mass="49545">LFINSWIVDKPLSFALLLWLRDCRGGAGNRSGSRAIYNWIAKNNPEWLKANLHQLPTVGRWDDLRSLFDTPLEVNAAEFWANAIVPSNDSAPAVSSEPNILAAKWANRSDHPIRLALGNISVPELRKLLAAIRQNHIVEHKMCQKLWDQIKYKTVPSVAMSRYTKAFKKHDDERFQAFKNKVKTGEEKVHAEVLFPHDCIRTCLHGDREMAELQFNALPNFLEGEDGNERIMVLSDTSGSMDTNIGGSVRAVDVSTGLALYCSSRMREDSPFYKRFIGFCSEGTFKDWRNLSFSEALKSRRIFDGAIGATRIDKAMDLILHTAVKREISQDLMPTTLLIVSDMQFHSGGSSNDDTEIEACLKKWNEAGYESPKVVYWNTAGYSGQQATEGMKNVGMISGFSPSILKTVLGGTDFSPIAIMLRTLEKYEVAIPELRDEAEDAS</sequence>
<dbReference type="EMBL" id="BARS01003158">
    <property type="protein sequence ID" value="GAF78459.1"/>
    <property type="molecule type" value="Genomic_DNA"/>
</dbReference>